<feature type="chain" id="PRO_5004110660" evidence="2">
    <location>
        <begin position="20"/>
        <end position="178"/>
    </location>
</feature>
<gene>
    <name evidence="3" type="ORF">SEPMUDRAFT_151397</name>
</gene>
<dbReference type="EMBL" id="KB456269">
    <property type="protein sequence ID" value="EMF09330.1"/>
    <property type="molecule type" value="Genomic_DNA"/>
</dbReference>
<feature type="signal peptide" evidence="2">
    <location>
        <begin position="1"/>
        <end position="19"/>
    </location>
</feature>
<dbReference type="AlphaFoldDB" id="N1QDC3"/>
<name>N1QDC3_SPHMS</name>
<keyword evidence="2" id="KW-0732">Signal</keyword>
<evidence type="ECO:0000313" key="3">
    <source>
        <dbReference type="EMBL" id="EMF09330.1"/>
    </source>
</evidence>
<proteinExistence type="predicted"/>
<sequence length="178" mass="18702">MRSITTVLLFLALAALGLCRPIPDTCPIANCESVMEAIGNLKGEIKDDPQGVTQQWKGSGEGNGNKNKNKTEEGKSDDGTEVTENTENTENTESTENTENTENTESTATEGQTDDPTEDPNGTGGNTTTETESTATEGQTDDQTPDDGGMADCQNHPGAHGKYHSSGTHSTPNCPPPS</sequence>
<accession>N1QDC3</accession>
<keyword evidence="4" id="KW-1185">Reference proteome</keyword>
<feature type="compositionally biased region" description="Basic and acidic residues" evidence="1">
    <location>
        <begin position="69"/>
        <end position="78"/>
    </location>
</feature>
<dbReference type="RefSeq" id="XP_016757451.1">
    <property type="nucleotide sequence ID" value="XM_016906792.1"/>
</dbReference>
<reference evidence="3 4" key="1">
    <citation type="journal article" date="2012" name="PLoS Pathog.">
        <title>Diverse lifestyles and strategies of plant pathogenesis encoded in the genomes of eighteen Dothideomycetes fungi.</title>
        <authorList>
            <person name="Ohm R.A."/>
            <person name="Feau N."/>
            <person name="Henrissat B."/>
            <person name="Schoch C.L."/>
            <person name="Horwitz B.A."/>
            <person name="Barry K.W."/>
            <person name="Condon B.J."/>
            <person name="Copeland A.C."/>
            <person name="Dhillon B."/>
            <person name="Glaser F."/>
            <person name="Hesse C.N."/>
            <person name="Kosti I."/>
            <person name="LaButti K."/>
            <person name="Lindquist E.A."/>
            <person name="Lucas S."/>
            <person name="Salamov A.A."/>
            <person name="Bradshaw R.E."/>
            <person name="Ciuffetti L."/>
            <person name="Hamelin R.C."/>
            <person name="Kema G.H.J."/>
            <person name="Lawrence C."/>
            <person name="Scott J.A."/>
            <person name="Spatafora J.W."/>
            <person name="Turgeon B.G."/>
            <person name="de Wit P.J.G.M."/>
            <person name="Zhong S."/>
            <person name="Goodwin S.B."/>
            <person name="Grigoriev I.V."/>
        </authorList>
    </citation>
    <scope>NUCLEOTIDE SEQUENCE [LARGE SCALE GENOMIC DNA]</scope>
    <source>
        <strain evidence="3 4">SO2202</strain>
    </source>
</reference>
<dbReference type="GeneID" id="27903929"/>
<organism evidence="3 4">
    <name type="scientific">Sphaerulina musiva (strain SO2202)</name>
    <name type="common">Poplar stem canker fungus</name>
    <name type="synonym">Septoria musiva</name>
    <dbReference type="NCBI Taxonomy" id="692275"/>
    <lineage>
        <taxon>Eukaryota</taxon>
        <taxon>Fungi</taxon>
        <taxon>Dikarya</taxon>
        <taxon>Ascomycota</taxon>
        <taxon>Pezizomycotina</taxon>
        <taxon>Dothideomycetes</taxon>
        <taxon>Dothideomycetidae</taxon>
        <taxon>Mycosphaerellales</taxon>
        <taxon>Mycosphaerellaceae</taxon>
        <taxon>Sphaerulina</taxon>
    </lineage>
</organism>
<feature type="region of interest" description="Disordered" evidence="1">
    <location>
        <begin position="44"/>
        <end position="178"/>
    </location>
</feature>
<evidence type="ECO:0000313" key="4">
    <source>
        <dbReference type="Proteomes" id="UP000016931"/>
    </source>
</evidence>
<dbReference type="Proteomes" id="UP000016931">
    <property type="component" value="Unassembled WGS sequence"/>
</dbReference>
<evidence type="ECO:0000256" key="1">
    <source>
        <dbReference type="SAM" id="MobiDB-lite"/>
    </source>
</evidence>
<evidence type="ECO:0000256" key="2">
    <source>
        <dbReference type="SAM" id="SignalP"/>
    </source>
</evidence>
<protein>
    <submittedName>
        <fullName evidence="3">Uncharacterized protein</fullName>
    </submittedName>
</protein>
<feature type="compositionally biased region" description="Low complexity" evidence="1">
    <location>
        <begin position="126"/>
        <end position="138"/>
    </location>
</feature>
<feature type="compositionally biased region" description="Low complexity" evidence="1">
    <location>
        <begin position="82"/>
        <end position="110"/>
    </location>
</feature>
<dbReference type="HOGENOM" id="CLU_1511510_0_0_1"/>